<dbReference type="STRING" id="1231341.Abor_001_102"/>
<dbReference type="Gene3D" id="3.10.420.10">
    <property type="entry name" value="SecB-like"/>
    <property type="match status" value="1"/>
</dbReference>
<reference evidence="6 11" key="3">
    <citation type="submission" date="2018-02" db="EMBL/GenBank/DDBJ databases">
        <title>Acetobacter orientalis genome.</title>
        <authorList>
            <person name="Nakashima N."/>
            <person name="Tamura T."/>
        </authorList>
    </citation>
    <scope>NUCLEOTIDE SEQUENCE [LARGE SCALE GENOMIC DNA]</scope>
    <source>
        <strain evidence="6 11">FAN1</strain>
    </source>
</reference>
<evidence type="ECO:0000256" key="1">
    <source>
        <dbReference type="ARBA" id="ARBA00009990"/>
    </source>
</evidence>
<protein>
    <submittedName>
        <fullName evidence="7 8">Protein translocase subunit SecB</fullName>
    </submittedName>
</protein>
<dbReference type="Proteomes" id="UP000032670">
    <property type="component" value="Unassembled WGS sequence"/>
</dbReference>
<evidence type="ECO:0000256" key="2">
    <source>
        <dbReference type="ARBA" id="ARBA00022448"/>
    </source>
</evidence>
<dbReference type="InterPro" id="IPR003708">
    <property type="entry name" value="SecB"/>
</dbReference>
<dbReference type="GeneID" id="76202952"/>
<dbReference type="PANTHER" id="PTHR36918:SF1">
    <property type="entry name" value="PROTEIN-EXPORT PROTEIN SECB"/>
    <property type="match status" value="1"/>
</dbReference>
<dbReference type="GO" id="GO:0051082">
    <property type="term" value="F:unfolded protein binding"/>
    <property type="evidence" value="ECO:0007669"/>
    <property type="project" value="InterPro"/>
</dbReference>
<accession>A0A251ZZ55</accession>
<evidence type="ECO:0000313" key="6">
    <source>
        <dbReference type="EMBL" id="BBC81033.1"/>
    </source>
</evidence>
<keyword evidence="2" id="KW-0813">Transport</keyword>
<dbReference type="EMBL" id="BAMX01000001">
    <property type="protein sequence ID" value="GAN64820.1"/>
    <property type="molecule type" value="Genomic_DNA"/>
</dbReference>
<dbReference type="Proteomes" id="UP000194639">
    <property type="component" value="Unassembled WGS sequence"/>
</dbReference>
<evidence type="ECO:0000313" key="11">
    <source>
        <dbReference type="Proteomes" id="UP000270034"/>
    </source>
</evidence>
<dbReference type="InterPro" id="IPR035958">
    <property type="entry name" value="SecB-like_sf"/>
</dbReference>
<keyword evidence="4" id="KW-0811">Translocation</keyword>
<dbReference type="Pfam" id="PF02556">
    <property type="entry name" value="SecB"/>
    <property type="match status" value="1"/>
</dbReference>
<dbReference type="RefSeq" id="WP_048839863.1">
    <property type="nucleotide sequence ID" value="NZ_BAMX01000001.1"/>
</dbReference>
<evidence type="ECO:0000313" key="8">
    <source>
        <dbReference type="EMBL" id="OUI79958.1"/>
    </source>
</evidence>
<keyword evidence="5" id="KW-0143">Chaperone</keyword>
<dbReference type="KEGG" id="aot:AcetOri_orf04088"/>
<evidence type="ECO:0000256" key="5">
    <source>
        <dbReference type="ARBA" id="ARBA00023186"/>
    </source>
</evidence>
<organism evidence="8 10">
    <name type="scientific">Acetobacter orientalis</name>
    <dbReference type="NCBI Taxonomy" id="146474"/>
    <lineage>
        <taxon>Bacteria</taxon>
        <taxon>Pseudomonadati</taxon>
        <taxon>Pseudomonadota</taxon>
        <taxon>Alphaproteobacteria</taxon>
        <taxon>Acetobacterales</taxon>
        <taxon>Acetobacteraceae</taxon>
        <taxon>Acetobacter</taxon>
    </lineage>
</organism>
<evidence type="ECO:0000256" key="4">
    <source>
        <dbReference type="ARBA" id="ARBA00023010"/>
    </source>
</evidence>
<dbReference type="EMBL" id="AP018515">
    <property type="protein sequence ID" value="BBC81033.1"/>
    <property type="molecule type" value="Genomic_DNA"/>
</dbReference>
<dbReference type="GO" id="GO:0015031">
    <property type="term" value="P:protein transport"/>
    <property type="evidence" value="ECO:0007669"/>
    <property type="project" value="UniProtKB-KW"/>
</dbReference>
<proteinExistence type="inferred from homology"/>
<dbReference type="EMBL" id="JOMO01000044">
    <property type="protein sequence ID" value="OUI79958.1"/>
    <property type="molecule type" value="Genomic_DNA"/>
</dbReference>
<name>A0A251ZZ55_9PROT</name>
<keyword evidence="3" id="KW-0653">Protein transport</keyword>
<sequence length="167" mass="18157">MTGQTQHTADSVGGSPHLPSAPHMALGIHYTKSMTFQVFNAPAIFTTFEDRPNVALVVDVRANQLAANQPAFEVELAIRCQGQNTPTIAEEKATVLFEASLVQAGIFTLQSATQETLEPLLLIEAPRLLFPAARNVLTTMSREAGFLPIIVQQIDFAALWRSRKAQG</sequence>
<dbReference type="SUPFAM" id="SSF54611">
    <property type="entry name" value="SecB-like"/>
    <property type="match status" value="1"/>
</dbReference>
<reference evidence="8 10" key="2">
    <citation type="submission" date="2014-06" db="EMBL/GenBank/DDBJ databases">
        <authorList>
            <person name="Ju J."/>
            <person name="Zhang J."/>
        </authorList>
    </citation>
    <scope>NUCLEOTIDE SEQUENCE [LARGE SCALE GENOMIC DNA]</scope>
    <source>
        <strain evidence="8">DmW_045</strain>
    </source>
</reference>
<keyword evidence="9" id="KW-1185">Reference proteome</keyword>
<dbReference type="AlphaFoldDB" id="A0A251ZZ55"/>
<evidence type="ECO:0000256" key="3">
    <source>
        <dbReference type="ARBA" id="ARBA00022927"/>
    </source>
</evidence>
<evidence type="ECO:0000313" key="7">
    <source>
        <dbReference type="EMBL" id="GAN64820.1"/>
    </source>
</evidence>
<dbReference type="GO" id="GO:0051262">
    <property type="term" value="P:protein tetramerization"/>
    <property type="evidence" value="ECO:0007669"/>
    <property type="project" value="InterPro"/>
</dbReference>
<dbReference type="PANTHER" id="PTHR36918">
    <property type="match status" value="1"/>
</dbReference>
<reference evidence="7 9" key="1">
    <citation type="submission" date="2012-11" db="EMBL/GenBank/DDBJ databases">
        <title>Whole genome sequence of Acetobacter orientalis 21F-2.</title>
        <authorList>
            <person name="Azuma Y."/>
            <person name="Higashiura N."/>
            <person name="Hirakawa H."/>
            <person name="Matsushita K."/>
        </authorList>
    </citation>
    <scope>NUCLEOTIDE SEQUENCE [LARGE SCALE GENOMIC DNA]</scope>
    <source>
        <strain evidence="7 9">21F-2</strain>
    </source>
</reference>
<accession>A0A0D6NGS2</accession>
<evidence type="ECO:0000313" key="9">
    <source>
        <dbReference type="Proteomes" id="UP000032670"/>
    </source>
</evidence>
<evidence type="ECO:0000313" key="10">
    <source>
        <dbReference type="Proteomes" id="UP000194639"/>
    </source>
</evidence>
<dbReference type="Proteomes" id="UP000270034">
    <property type="component" value="Chromosome"/>
</dbReference>
<gene>
    <name evidence="7" type="ORF">Abor_001_102</name>
    <name evidence="6" type="ORF">AcetOrient_orf04088</name>
    <name evidence="8" type="ORF">HK12_10350</name>
</gene>
<comment type="similarity">
    <text evidence="1">Belongs to the SecB family.</text>
</comment>